<evidence type="ECO:0000259" key="1">
    <source>
        <dbReference type="Pfam" id="PF12770"/>
    </source>
</evidence>
<evidence type="ECO:0000313" key="2">
    <source>
        <dbReference type="EMBL" id="KAH0556259.1"/>
    </source>
</evidence>
<comment type="caution">
    <text evidence="2">The sequence shown here is derived from an EMBL/GenBank/DDBJ whole genome shotgun (WGS) entry which is preliminary data.</text>
</comment>
<proteinExistence type="predicted"/>
<reference evidence="2" key="1">
    <citation type="submission" date="2021-03" db="EMBL/GenBank/DDBJ databases">
        <title>Comparative genomics and phylogenomic investigation of the class Geoglossomycetes provide insights into ecological specialization and systematics.</title>
        <authorList>
            <person name="Melie T."/>
            <person name="Pirro S."/>
            <person name="Miller A.N."/>
            <person name="Quandt A."/>
        </authorList>
    </citation>
    <scope>NUCLEOTIDE SEQUENCE</scope>
    <source>
        <strain evidence="2">CAQ_001_2017</strain>
    </source>
</reference>
<dbReference type="AlphaFoldDB" id="A0A9P8L8K8"/>
<accession>A0A9P8L8K8</accession>
<feature type="domain" description="CHAT" evidence="1">
    <location>
        <begin position="305"/>
        <end position="604"/>
    </location>
</feature>
<evidence type="ECO:0000313" key="3">
    <source>
        <dbReference type="Proteomes" id="UP000750711"/>
    </source>
</evidence>
<keyword evidence="3" id="KW-1185">Reference proteome</keyword>
<dbReference type="InterPro" id="IPR024983">
    <property type="entry name" value="CHAT_dom"/>
</dbReference>
<dbReference type="Pfam" id="PF12770">
    <property type="entry name" value="CHAT"/>
    <property type="match status" value="1"/>
</dbReference>
<dbReference type="Gene3D" id="1.10.150.90">
    <property type="entry name" value="Immunodeficiency lentiviruses, gag gene matrix protein p17"/>
    <property type="match status" value="1"/>
</dbReference>
<gene>
    <name evidence="2" type="ORF">GP486_005813</name>
</gene>
<dbReference type="InterPro" id="IPR012344">
    <property type="entry name" value="Matrix_HIV/RSV_N"/>
</dbReference>
<dbReference type="Proteomes" id="UP000750711">
    <property type="component" value="Unassembled WGS sequence"/>
</dbReference>
<organism evidence="2 3">
    <name type="scientific">Trichoglossum hirsutum</name>
    <dbReference type="NCBI Taxonomy" id="265104"/>
    <lineage>
        <taxon>Eukaryota</taxon>
        <taxon>Fungi</taxon>
        <taxon>Dikarya</taxon>
        <taxon>Ascomycota</taxon>
        <taxon>Pezizomycotina</taxon>
        <taxon>Geoglossomycetes</taxon>
        <taxon>Geoglossales</taxon>
        <taxon>Geoglossaceae</taxon>
        <taxon>Trichoglossum</taxon>
    </lineage>
</organism>
<protein>
    <recommendedName>
        <fullName evidence="1">CHAT domain-containing protein</fullName>
    </recommendedName>
</protein>
<sequence>MEDLEEAIRVAQQAVDATPEDHPDLAAWLNALGNKLRRRYERTGKMEDLKEAIQVTQQAWKCKNASFFIRIIASTLALQLLQSREDFENAYNLSVEAINLLPYVHNRSLDHQDQQYVVSHFSGLATTACSLALQTGRRPEAALDILEQGRGVIFSLLMDYRGDTSQLKAAYPQLCMQYESLRLEVNKPAENITDNHMRRTASTSRAEAITKLEMCVRDIQQLPGFGQFHKGLTTKQMQDCSAEGSIVIVNVTNLRSDAIIITTDEFKFLPLPDLSAHQAEDWINQDLTTATLSSHGRKNKAYLQFLSWLWHGCVRPVLDELHCYEQHSAEDLPRVWWIGTGLASSFPFHSAGDISVGPRENASYRVISSYTPTLKALQYTRDHIRTSTPSRHYPWKAVIMTMPETPGASDLPGTNVERSEIIAAMEPFVSVKTLEYPDVESAMAQLRECNIAHFACHGVSDPADPSSSGLILQTARTTTEEPRQDILSVREVSQAHLLQADIAYLSACSTAQDRAVGLSDEVLHVVSGFQVAGFRHVVGCLWPSSDKVCVDIAKSFYSELSQGGAMSYNDRATALALHKAVAKIRESDEYRKRPLLWAQYVHFGA</sequence>
<name>A0A9P8L8K8_9PEZI</name>
<dbReference type="EMBL" id="JAGHQM010001162">
    <property type="protein sequence ID" value="KAH0556259.1"/>
    <property type="molecule type" value="Genomic_DNA"/>
</dbReference>